<dbReference type="Proteomes" id="UP001162483">
    <property type="component" value="Unassembled WGS sequence"/>
</dbReference>
<organism evidence="1 2">
    <name type="scientific">Staurois parvus</name>
    <dbReference type="NCBI Taxonomy" id="386267"/>
    <lineage>
        <taxon>Eukaryota</taxon>
        <taxon>Metazoa</taxon>
        <taxon>Chordata</taxon>
        <taxon>Craniata</taxon>
        <taxon>Vertebrata</taxon>
        <taxon>Euteleostomi</taxon>
        <taxon>Amphibia</taxon>
        <taxon>Batrachia</taxon>
        <taxon>Anura</taxon>
        <taxon>Neobatrachia</taxon>
        <taxon>Ranoidea</taxon>
        <taxon>Ranidae</taxon>
        <taxon>Staurois</taxon>
    </lineage>
</organism>
<reference evidence="1" key="1">
    <citation type="submission" date="2023-05" db="EMBL/GenBank/DDBJ databases">
        <authorList>
            <person name="Stuckert A."/>
        </authorList>
    </citation>
    <scope>NUCLEOTIDE SEQUENCE</scope>
</reference>
<protein>
    <submittedName>
        <fullName evidence="1">Uncharacterized protein</fullName>
    </submittedName>
</protein>
<accession>A0ABN9DA33</accession>
<feature type="non-terminal residue" evidence="1">
    <location>
        <position position="65"/>
    </location>
</feature>
<gene>
    <name evidence="1" type="ORF">SPARVUS_LOCUS6918337</name>
</gene>
<keyword evidence="2" id="KW-1185">Reference proteome</keyword>
<dbReference type="EMBL" id="CATNWA010014237">
    <property type="protein sequence ID" value="CAI9569420.1"/>
    <property type="molecule type" value="Genomic_DNA"/>
</dbReference>
<proteinExistence type="predicted"/>
<sequence>MMSGSDILFTTMHRDRTQWALDRGAARSQGVPTGRECEEDVYKWPPIPALLPSSRLFTWARWEVV</sequence>
<evidence type="ECO:0000313" key="2">
    <source>
        <dbReference type="Proteomes" id="UP001162483"/>
    </source>
</evidence>
<name>A0ABN9DA33_9NEOB</name>
<evidence type="ECO:0000313" key="1">
    <source>
        <dbReference type="EMBL" id="CAI9569420.1"/>
    </source>
</evidence>
<comment type="caution">
    <text evidence="1">The sequence shown here is derived from an EMBL/GenBank/DDBJ whole genome shotgun (WGS) entry which is preliminary data.</text>
</comment>